<evidence type="ECO:0000313" key="3">
    <source>
        <dbReference type="EMBL" id="ORY62364.1"/>
    </source>
</evidence>
<sequence>MTNPLVLREKPYVSSNLTAIVLGTVSGLVIVILFSTLIFLHLRRRSRDKREWPKDPQELEDYGIDPSQVKPPQKAYQQSGTNQKPFVPPGGGSSRESLNSLARDIQDNPFGPKAEIISGDSKAAEASQRY</sequence>
<dbReference type="EMBL" id="MCFJ01000009">
    <property type="protein sequence ID" value="ORY62364.1"/>
    <property type="molecule type" value="Genomic_DNA"/>
</dbReference>
<feature type="compositionally biased region" description="Polar residues" evidence="1">
    <location>
        <begin position="75"/>
        <end position="84"/>
    </location>
</feature>
<feature type="region of interest" description="Disordered" evidence="1">
    <location>
        <begin position="47"/>
        <end position="130"/>
    </location>
</feature>
<dbReference type="OrthoDB" id="5125452at2759"/>
<accession>A0A1Y2DT90</accession>
<name>A0A1Y2DT90_9PEZI</name>
<dbReference type="GeneID" id="63770583"/>
<keyword evidence="2" id="KW-1133">Transmembrane helix</keyword>
<dbReference type="InParanoid" id="A0A1Y2DT90"/>
<dbReference type="Proteomes" id="UP000193689">
    <property type="component" value="Unassembled WGS sequence"/>
</dbReference>
<feature type="compositionally biased region" description="Basic and acidic residues" evidence="1">
    <location>
        <begin position="48"/>
        <end position="57"/>
    </location>
</feature>
<gene>
    <name evidence="3" type="ORF">BCR38DRAFT_238425</name>
</gene>
<evidence type="ECO:0000256" key="2">
    <source>
        <dbReference type="SAM" id="Phobius"/>
    </source>
</evidence>
<keyword evidence="4" id="KW-1185">Reference proteome</keyword>
<reference evidence="3 4" key="1">
    <citation type="submission" date="2016-07" db="EMBL/GenBank/DDBJ databases">
        <title>Pervasive Adenine N6-methylation of Active Genes in Fungi.</title>
        <authorList>
            <consortium name="DOE Joint Genome Institute"/>
            <person name="Mondo S.J."/>
            <person name="Dannebaum R.O."/>
            <person name="Kuo R.C."/>
            <person name="Labutti K."/>
            <person name="Haridas S."/>
            <person name="Kuo A."/>
            <person name="Salamov A."/>
            <person name="Ahrendt S.R."/>
            <person name="Lipzen A."/>
            <person name="Sullivan W."/>
            <person name="Andreopoulos W.B."/>
            <person name="Clum A."/>
            <person name="Lindquist E."/>
            <person name="Daum C."/>
            <person name="Ramamoorthy G.K."/>
            <person name="Gryganskyi A."/>
            <person name="Culley D."/>
            <person name="Magnuson J.K."/>
            <person name="James T.Y."/>
            <person name="O'Malley M.A."/>
            <person name="Stajich J.E."/>
            <person name="Spatafora J.W."/>
            <person name="Visel A."/>
            <person name="Grigoriev I.V."/>
        </authorList>
    </citation>
    <scope>NUCLEOTIDE SEQUENCE [LARGE SCALE GENOMIC DNA]</scope>
    <source>
        <strain evidence="3 4">CBS 129021</strain>
    </source>
</reference>
<keyword evidence="2" id="KW-0472">Membrane</keyword>
<evidence type="ECO:0000313" key="4">
    <source>
        <dbReference type="Proteomes" id="UP000193689"/>
    </source>
</evidence>
<organism evidence="3 4">
    <name type="scientific">Pseudomassariella vexata</name>
    <dbReference type="NCBI Taxonomy" id="1141098"/>
    <lineage>
        <taxon>Eukaryota</taxon>
        <taxon>Fungi</taxon>
        <taxon>Dikarya</taxon>
        <taxon>Ascomycota</taxon>
        <taxon>Pezizomycotina</taxon>
        <taxon>Sordariomycetes</taxon>
        <taxon>Xylariomycetidae</taxon>
        <taxon>Amphisphaeriales</taxon>
        <taxon>Pseudomassariaceae</taxon>
        <taxon>Pseudomassariella</taxon>
    </lineage>
</organism>
<dbReference type="CDD" id="cd12087">
    <property type="entry name" value="TM_EGFR-like"/>
    <property type="match status" value="1"/>
</dbReference>
<keyword evidence="2" id="KW-0812">Transmembrane</keyword>
<dbReference type="AlphaFoldDB" id="A0A1Y2DT90"/>
<comment type="caution">
    <text evidence="3">The sequence shown here is derived from an EMBL/GenBank/DDBJ whole genome shotgun (WGS) entry which is preliminary data.</text>
</comment>
<dbReference type="RefSeq" id="XP_040714200.1">
    <property type="nucleotide sequence ID" value="XM_040854371.1"/>
</dbReference>
<evidence type="ECO:0000256" key="1">
    <source>
        <dbReference type="SAM" id="MobiDB-lite"/>
    </source>
</evidence>
<feature type="transmembrane region" description="Helical" evidence="2">
    <location>
        <begin position="20"/>
        <end position="40"/>
    </location>
</feature>
<proteinExistence type="predicted"/>
<protein>
    <submittedName>
        <fullName evidence="3">Uncharacterized protein</fullName>
    </submittedName>
</protein>